<dbReference type="InterPro" id="IPR029046">
    <property type="entry name" value="LolA/LolB/LppX"/>
</dbReference>
<evidence type="ECO:0000313" key="2">
    <source>
        <dbReference type="EMBL" id="SNR62584.1"/>
    </source>
</evidence>
<gene>
    <name evidence="2" type="ORF">SAMN06265371_10770</name>
</gene>
<dbReference type="Proteomes" id="UP000198384">
    <property type="component" value="Unassembled WGS sequence"/>
</dbReference>
<dbReference type="OrthoDB" id="835919at2"/>
<dbReference type="Pfam" id="PF09865">
    <property type="entry name" value="DUF2092"/>
    <property type="match status" value="1"/>
</dbReference>
<keyword evidence="1" id="KW-0732">Signal</keyword>
<organism evidence="2 3">
    <name type="scientific">Lutibacter agarilyticus</name>
    <dbReference type="NCBI Taxonomy" id="1109740"/>
    <lineage>
        <taxon>Bacteria</taxon>
        <taxon>Pseudomonadati</taxon>
        <taxon>Bacteroidota</taxon>
        <taxon>Flavobacteriia</taxon>
        <taxon>Flavobacteriales</taxon>
        <taxon>Flavobacteriaceae</taxon>
        <taxon>Lutibacter</taxon>
    </lineage>
</organism>
<evidence type="ECO:0000256" key="1">
    <source>
        <dbReference type="ARBA" id="ARBA00022729"/>
    </source>
</evidence>
<keyword evidence="3" id="KW-1185">Reference proteome</keyword>
<accession>A0A238XW50</accession>
<dbReference type="RefSeq" id="WP_089382066.1">
    <property type="nucleotide sequence ID" value="NZ_FZNT01000007.1"/>
</dbReference>
<dbReference type="SUPFAM" id="SSF89392">
    <property type="entry name" value="Prokaryotic lipoproteins and lipoprotein localization factors"/>
    <property type="match status" value="1"/>
</dbReference>
<reference evidence="2 3" key="1">
    <citation type="submission" date="2017-06" db="EMBL/GenBank/DDBJ databases">
        <authorList>
            <person name="Kim H.J."/>
            <person name="Triplett B.A."/>
        </authorList>
    </citation>
    <scope>NUCLEOTIDE SEQUENCE [LARGE SCALE GENOMIC DNA]</scope>
    <source>
        <strain evidence="2 3">DSM 29150</strain>
    </source>
</reference>
<dbReference type="InterPro" id="IPR019207">
    <property type="entry name" value="DUF2092"/>
</dbReference>
<dbReference type="Gene3D" id="2.50.20.10">
    <property type="entry name" value="Lipoprotein localisation LolA/LolB/LppX"/>
    <property type="match status" value="1"/>
</dbReference>
<name>A0A238XW50_9FLAO</name>
<evidence type="ECO:0008006" key="4">
    <source>
        <dbReference type="Google" id="ProtNLM"/>
    </source>
</evidence>
<dbReference type="EMBL" id="FZNT01000007">
    <property type="protein sequence ID" value="SNR62584.1"/>
    <property type="molecule type" value="Genomic_DNA"/>
</dbReference>
<evidence type="ECO:0000313" key="3">
    <source>
        <dbReference type="Proteomes" id="UP000198384"/>
    </source>
</evidence>
<protein>
    <recommendedName>
        <fullName evidence="4">Outer membrane lipoprotein-sorting protein</fullName>
    </recommendedName>
</protein>
<proteinExistence type="predicted"/>
<sequence length="241" mass="27830">MKNYSLFFALLFSICITAQTKKIDPTAILILDHMSDVIGELESCSFSLSSSFDSKDPDYGLIKKFITSDIIFSGPNKMLSHIEGNNGKKGFWYNGEQVAYYSYTENNYVLIEAPENTIATIDKLHFDYGIQFPAADFFYPAFTDDLLNDFQNIQYIGKVAIENEECFHIKAENDEMIVQYWVSNNAYRTPKKYLIIYKEKNNSHYEATFSNWQLNPKVPESIFEFTPPENAKKIKILAKKK</sequence>
<dbReference type="AlphaFoldDB" id="A0A238XW50"/>